<dbReference type="AlphaFoldDB" id="A0A8J5GFJ4"/>
<keyword evidence="3" id="KW-1185">Reference proteome</keyword>
<dbReference type="EMBL" id="JACMSC010000009">
    <property type="protein sequence ID" value="KAG6506441.1"/>
    <property type="molecule type" value="Genomic_DNA"/>
</dbReference>
<proteinExistence type="predicted"/>
<dbReference type="PANTHER" id="PTHR33321:SF3">
    <property type="entry name" value="OS05G0582000 PROTEIN"/>
    <property type="match status" value="1"/>
</dbReference>
<dbReference type="InterPro" id="IPR007541">
    <property type="entry name" value="Uncharacterised_BSP"/>
</dbReference>
<evidence type="ECO:0000313" key="2">
    <source>
        <dbReference type="EMBL" id="KAG6506441.1"/>
    </source>
</evidence>
<comment type="caution">
    <text evidence="2">The sequence shown here is derived from an EMBL/GenBank/DDBJ whole genome shotgun (WGS) entry which is preliminary data.</text>
</comment>
<gene>
    <name evidence="2" type="ORF">ZIOFF_031764</name>
</gene>
<keyword evidence="1" id="KW-0812">Transmembrane</keyword>
<name>A0A8J5GFJ4_ZINOF</name>
<evidence type="ECO:0000313" key="3">
    <source>
        <dbReference type="Proteomes" id="UP000734854"/>
    </source>
</evidence>
<dbReference type="PANTHER" id="PTHR33321">
    <property type="match status" value="1"/>
</dbReference>
<feature type="transmembrane region" description="Helical" evidence="1">
    <location>
        <begin position="37"/>
        <end position="55"/>
    </location>
</feature>
<sequence>MEEPLLGDPVSNHAPLLPVTNFNVATPPSRSTSSPNLVVLGIFILVVTFSFWANYEVSKSFDVNVLHATPHAVAGRCFNLFFVDNGRAIRLVLAASSSVQRALFPDVTFPRKPVHRVTVSMDAGGGLNDTVVVIRAGVAENEFEVLVNPTVMEAADVQGAVEAAVRHGMARMWLWDGQGKAPRWLLDAMVEHLSPLATGNTGGLDTSRATF</sequence>
<evidence type="ECO:0000256" key="1">
    <source>
        <dbReference type="SAM" id="Phobius"/>
    </source>
</evidence>
<dbReference type="Proteomes" id="UP000734854">
    <property type="component" value="Unassembled WGS sequence"/>
</dbReference>
<accession>A0A8J5GFJ4</accession>
<protein>
    <recommendedName>
        <fullName evidence="4">Transmembrane protein</fullName>
    </recommendedName>
</protein>
<dbReference type="Pfam" id="PF04450">
    <property type="entry name" value="BSP"/>
    <property type="match status" value="1"/>
</dbReference>
<keyword evidence="1" id="KW-0472">Membrane</keyword>
<reference evidence="2 3" key="1">
    <citation type="submission" date="2020-08" db="EMBL/GenBank/DDBJ databases">
        <title>Plant Genome Project.</title>
        <authorList>
            <person name="Zhang R.-G."/>
        </authorList>
    </citation>
    <scope>NUCLEOTIDE SEQUENCE [LARGE SCALE GENOMIC DNA]</scope>
    <source>
        <tissue evidence="2">Rhizome</tissue>
    </source>
</reference>
<keyword evidence="1" id="KW-1133">Transmembrane helix</keyword>
<organism evidence="2 3">
    <name type="scientific">Zingiber officinale</name>
    <name type="common">Ginger</name>
    <name type="synonym">Amomum zingiber</name>
    <dbReference type="NCBI Taxonomy" id="94328"/>
    <lineage>
        <taxon>Eukaryota</taxon>
        <taxon>Viridiplantae</taxon>
        <taxon>Streptophyta</taxon>
        <taxon>Embryophyta</taxon>
        <taxon>Tracheophyta</taxon>
        <taxon>Spermatophyta</taxon>
        <taxon>Magnoliopsida</taxon>
        <taxon>Liliopsida</taxon>
        <taxon>Zingiberales</taxon>
        <taxon>Zingiberaceae</taxon>
        <taxon>Zingiber</taxon>
    </lineage>
</organism>
<evidence type="ECO:0008006" key="4">
    <source>
        <dbReference type="Google" id="ProtNLM"/>
    </source>
</evidence>